<evidence type="ECO:0000313" key="2">
    <source>
        <dbReference type="Proteomes" id="UP000663844"/>
    </source>
</evidence>
<accession>A0A820MN65</accession>
<protein>
    <submittedName>
        <fullName evidence="1">Uncharacterized protein</fullName>
    </submittedName>
</protein>
<dbReference type="Proteomes" id="UP000663844">
    <property type="component" value="Unassembled WGS sequence"/>
</dbReference>
<proteinExistence type="predicted"/>
<sequence length="119" mass="14182">MLLPIFLKPNSTSTSTSTFKTVSKWKNNRLVVIPAIWKEIDWANPSNWPPWLRDGLDLFNKNTSRSYDIHLYQRIDPNSAVPYNWPYCRNVHEEAGVYLKFIYDYYYDLPDRMLFIDGN</sequence>
<evidence type="ECO:0000313" key="1">
    <source>
        <dbReference type="EMBL" id="CAF4376883.1"/>
    </source>
</evidence>
<reference evidence="1" key="1">
    <citation type="submission" date="2021-02" db="EMBL/GenBank/DDBJ databases">
        <authorList>
            <person name="Nowell W R."/>
        </authorList>
    </citation>
    <scope>NUCLEOTIDE SEQUENCE</scope>
</reference>
<comment type="caution">
    <text evidence="1">The sequence shown here is derived from an EMBL/GenBank/DDBJ whole genome shotgun (WGS) entry which is preliminary data.</text>
</comment>
<gene>
    <name evidence="1" type="ORF">OXD698_LOCUS50154</name>
</gene>
<organism evidence="1 2">
    <name type="scientific">Adineta steineri</name>
    <dbReference type="NCBI Taxonomy" id="433720"/>
    <lineage>
        <taxon>Eukaryota</taxon>
        <taxon>Metazoa</taxon>
        <taxon>Spiralia</taxon>
        <taxon>Gnathifera</taxon>
        <taxon>Rotifera</taxon>
        <taxon>Eurotatoria</taxon>
        <taxon>Bdelloidea</taxon>
        <taxon>Adinetida</taxon>
        <taxon>Adinetidae</taxon>
        <taxon>Adineta</taxon>
    </lineage>
</organism>
<dbReference type="EMBL" id="CAJOAZ010023591">
    <property type="protein sequence ID" value="CAF4376883.1"/>
    <property type="molecule type" value="Genomic_DNA"/>
</dbReference>
<feature type="non-terminal residue" evidence="1">
    <location>
        <position position="119"/>
    </location>
</feature>
<dbReference type="AlphaFoldDB" id="A0A820MN65"/>
<name>A0A820MN65_9BILA</name>